<dbReference type="Gene3D" id="3.40.50.620">
    <property type="entry name" value="HUPs"/>
    <property type="match status" value="1"/>
</dbReference>
<evidence type="ECO:0000313" key="10">
    <source>
        <dbReference type="Proteomes" id="UP001143304"/>
    </source>
</evidence>
<dbReference type="CDD" id="cd01991">
    <property type="entry name" value="Asn_synthase_B_C"/>
    <property type="match status" value="1"/>
</dbReference>
<evidence type="ECO:0000256" key="1">
    <source>
        <dbReference type="ARBA" id="ARBA00005187"/>
    </source>
</evidence>
<keyword evidence="5" id="KW-0067">ATP-binding</keyword>
<evidence type="ECO:0000256" key="3">
    <source>
        <dbReference type="ARBA" id="ARBA00012737"/>
    </source>
</evidence>
<accession>A0ABT3T0Z3</accession>
<keyword evidence="10" id="KW-1185">Reference proteome</keyword>
<evidence type="ECO:0000256" key="6">
    <source>
        <dbReference type="ARBA" id="ARBA00048741"/>
    </source>
</evidence>
<gene>
    <name evidence="9" type="ORF">EYC82_00975</name>
</gene>
<feature type="domain" description="Glutamine amidotransferase type-2" evidence="8">
    <location>
        <begin position="6"/>
        <end position="64"/>
    </location>
</feature>
<name>A0ABT3T0Z3_9GAMM</name>
<dbReference type="InterPro" id="IPR006426">
    <property type="entry name" value="Asn_synth_AEB"/>
</dbReference>
<evidence type="ECO:0000313" key="9">
    <source>
        <dbReference type="EMBL" id="MCX2975926.1"/>
    </source>
</evidence>
<dbReference type="InterPro" id="IPR014729">
    <property type="entry name" value="Rossmann-like_a/b/a_fold"/>
</dbReference>
<comment type="pathway">
    <text evidence="1">Amino-acid biosynthesis; L-asparagine biosynthesis; L-asparagine from L-aspartate (L-Gln route): step 1/1.</text>
</comment>
<evidence type="ECO:0000256" key="5">
    <source>
        <dbReference type="ARBA" id="ARBA00022840"/>
    </source>
</evidence>
<dbReference type="Proteomes" id="UP001143304">
    <property type="component" value="Unassembled WGS sequence"/>
</dbReference>
<protein>
    <recommendedName>
        <fullName evidence="3">asparagine synthase (glutamine-hydrolyzing)</fullName>
        <ecNumber evidence="3">6.3.5.4</ecNumber>
    </recommendedName>
</protein>
<dbReference type="PANTHER" id="PTHR43284">
    <property type="entry name" value="ASPARAGINE SYNTHETASE (GLUTAMINE-HYDROLYZING)"/>
    <property type="match status" value="1"/>
</dbReference>
<dbReference type="InterPro" id="IPR051786">
    <property type="entry name" value="ASN_synthetase/amidase"/>
</dbReference>
<sequence length="543" mass="61021">MAAALAAGYQEYGEKIFIHLRGAFCCVIVDIKQERVLIGLDRLGQHSIYYAKNNEGLSFGTSADDVLSAIRGEKKLLHQGIYNYLYFHMVPCSETIYDGLKKLPAAHYIVYQGGQCRVENYWQPRFFESNNLSSTSLSAELKCTLRQAVKNCMPTSGTIGCFLSGGLDSTTVTGMLAEVSEGEAEAYSIGFSAEGYDEMAYARISAKHFGVKLNEYYVTPQDVVDALPLIATSYEEPFGNSSALPAYFCARMAVQNGVDTLLAGDGGDEIFAGNERYIKQQVFAHYEKVPEPLRRGLLEPLLKFSPGGLPLVSKARSYIEQANMPLPDRLQSYNFLHRHPVSEIFSDDLLSEVDIESPIELLRSIYHRPADASDLNRMLYLDWQITLADNDLRKVSHTCALAGVNVTYPMLDDSLVALSCRVPSKVKMKGGDLRHFFKSALQDWLPEETISKNKQGFGLPFGIWMQTYKPLRELAYDNLLKLKARRYIRPEFIDKTIKMHQSDHAAYYGELVWILTVFELWMEKRSGNHIHTAGESAKAQLPL</sequence>
<comment type="caution">
    <text evidence="9">The sequence shown here is derived from an EMBL/GenBank/DDBJ whole genome shotgun (WGS) entry which is preliminary data.</text>
</comment>
<evidence type="ECO:0000256" key="4">
    <source>
        <dbReference type="ARBA" id="ARBA00022741"/>
    </source>
</evidence>
<dbReference type="InterPro" id="IPR029055">
    <property type="entry name" value="Ntn_hydrolases_N"/>
</dbReference>
<proteinExistence type="inferred from homology"/>
<dbReference type="PANTHER" id="PTHR43284:SF1">
    <property type="entry name" value="ASPARAGINE SYNTHETASE"/>
    <property type="match status" value="1"/>
</dbReference>
<comment type="similarity">
    <text evidence="2">Belongs to the asparagine synthetase family.</text>
</comment>
<reference evidence="9" key="1">
    <citation type="submission" date="2019-02" db="EMBL/GenBank/DDBJ databases">
        <authorList>
            <person name="Li S.-H."/>
        </authorList>
    </citation>
    <scope>NUCLEOTIDE SEQUENCE</scope>
    <source>
        <strain evidence="9">IMCC11814</strain>
    </source>
</reference>
<dbReference type="InterPro" id="IPR001962">
    <property type="entry name" value="Asn_synthase"/>
</dbReference>
<organism evidence="9 10">
    <name type="scientific">Candidatus Marimicrobium litorale</name>
    <dbReference type="NCBI Taxonomy" id="2518991"/>
    <lineage>
        <taxon>Bacteria</taxon>
        <taxon>Pseudomonadati</taxon>
        <taxon>Pseudomonadota</taxon>
        <taxon>Gammaproteobacteria</taxon>
        <taxon>Cellvibrionales</taxon>
        <taxon>Halieaceae</taxon>
        <taxon>Marimicrobium</taxon>
    </lineage>
</organism>
<dbReference type="EC" id="6.3.5.4" evidence="3"/>
<evidence type="ECO:0000259" key="7">
    <source>
        <dbReference type="Pfam" id="PF00733"/>
    </source>
</evidence>
<dbReference type="EMBL" id="SHNO01000001">
    <property type="protein sequence ID" value="MCX2975926.1"/>
    <property type="molecule type" value="Genomic_DNA"/>
</dbReference>
<dbReference type="Pfam" id="PF13537">
    <property type="entry name" value="GATase_7"/>
    <property type="match status" value="1"/>
</dbReference>
<dbReference type="Pfam" id="PF00733">
    <property type="entry name" value="Asn_synthase"/>
    <property type="match status" value="1"/>
</dbReference>
<comment type="catalytic activity">
    <reaction evidence="6">
        <text>L-aspartate + L-glutamine + ATP + H2O = L-asparagine + L-glutamate + AMP + diphosphate + H(+)</text>
        <dbReference type="Rhea" id="RHEA:12228"/>
        <dbReference type="ChEBI" id="CHEBI:15377"/>
        <dbReference type="ChEBI" id="CHEBI:15378"/>
        <dbReference type="ChEBI" id="CHEBI:29985"/>
        <dbReference type="ChEBI" id="CHEBI:29991"/>
        <dbReference type="ChEBI" id="CHEBI:30616"/>
        <dbReference type="ChEBI" id="CHEBI:33019"/>
        <dbReference type="ChEBI" id="CHEBI:58048"/>
        <dbReference type="ChEBI" id="CHEBI:58359"/>
        <dbReference type="ChEBI" id="CHEBI:456215"/>
        <dbReference type="EC" id="6.3.5.4"/>
    </reaction>
</comment>
<dbReference type="Gene3D" id="3.60.20.10">
    <property type="entry name" value="Glutamine Phosphoribosylpyrophosphate, subunit 1, domain 1"/>
    <property type="match status" value="1"/>
</dbReference>
<dbReference type="InterPro" id="IPR017932">
    <property type="entry name" value="GATase_2_dom"/>
</dbReference>
<feature type="domain" description="Asparagine synthetase" evidence="7">
    <location>
        <begin position="141"/>
        <end position="523"/>
    </location>
</feature>
<dbReference type="SUPFAM" id="SSF56235">
    <property type="entry name" value="N-terminal nucleophile aminohydrolases (Ntn hydrolases)"/>
    <property type="match status" value="1"/>
</dbReference>
<evidence type="ECO:0000256" key="2">
    <source>
        <dbReference type="ARBA" id="ARBA00005752"/>
    </source>
</evidence>
<dbReference type="SUPFAM" id="SSF52402">
    <property type="entry name" value="Adenine nucleotide alpha hydrolases-like"/>
    <property type="match status" value="1"/>
</dbReference>
<keyword evidence="4" id="KW-0547">Nucleotide-binding</keyword>
<dbReference type="PIRSF" id="PIRSF001589">
    <property type="entry name" value="Asn_synthetase_glu-h"/>
    <property type="match status" value="1"/>
</dbReference>
<evidence type="ECO:0000259" key="8">
    <source>
        <dbReference type="Pfam" id="PF13537"/>
    </source>
</evidence>